<dbReference type="RefSeq" id="WP_249242403.1">
    <property type="nucleotide sequence ID" value="NZ_CP096649.1"/>
</dbReference>
<name>A0A9E7DJ79_9FIRM</name>
<keyword evidence="3 6" id="KW-0645">Protease</keyword>
<dbReference type="PANTHER" id="PTHR12994:SF17">
    <property type="entry name" value="LD30995P"/>
    <property type="match status" value="1"/>
</dbReference>
<dbReference type="InterPro" id="IPR005322">
    <property type="entry name" value="Peptidase_C69"/>
</dbReference>
<dbReference type="EMBL" id="CP096649">
    <property type="protein sequence ID" value="UQK58849.1"/>
    <property type="molecule type" value="Genomic_DNA"/>
</dbReference>
<evidence type="ECO:0000256" key="4">
    <source>
        <dbReference type="ARBA" id="ARBA00022801"/>
    </source>
</evidence>
<evidence type="ECO:0000256" key="2">
    <source>
        <dbReference type="ARBA" id="ARBA00007225"/>
    </source>
</evidence>
<dbReference type="Pfam" id="PF03577">
    <property type="entry name" value="Peptidase_C69"/>
    <property type="match status" value="1"/>
</dbReference>
<evidence type="ECO:0000313" key="8">
    <source>
        <dbReference type="Proteomes" id="UP000831151"/>
    </source>
</evidence>
<evidence type="ECO:0000256" key="1">
    <source>
        <dbReference type="ARBA" id="ARBA00001670"/>
    </source>
</evidence>
<dbReference type="EC" id="3.4.-.-" evidence="6"/>
<evidence type="ECO:0000256" key="3">
    <source>
        <dbReference type="ARBA" id="ARBA00022670"/>
    </source>
</evidence>
<dbReference type="KEGG" id="fms:M1R53_06325"/>
<evidence type="ECO:0000256" key="6">
    <source>
        <dbReference type="RuleBase" id="RU364089"/>
    </source>
</evidence>
<dbReference type="GO" id="GO:0006508">
    <property type="term" value="P:proteolysis"/>
    <property type="evidence" value="ECO:0007669"/>
    <property type="project" value="UniProtKB-KW"/>
</dbReference>
<keyword evidence="5 6" id="KW-0224">Dipeptidase</keyword>
<evidence type="ECO:0000256" key="5">
    <source>
        <dbReference type="ARBA" id="ARBA00022997"/>
    </source>
</evidence>
<accession>A0A9E7DJ79</accession>
<proteinExistence type="inferred from homology"/>
<protein>
    <recommendedName>
        <fullName evidence="6">Dipeptidase</fullName>
        <ecNumber evidence="6">3.4.-.-</ecNumber>
    </recommendedName>
</protein>
<organism evidence="7 8">
    <name type="scientific">Fenollaria massiliensis</name>
    <dbReference type="NCBI Taxonomy" id="938288"/>
    <lineage>
        <taxon>Bacteria</taxon>
        <taxon>Bacillati</taxon>
        <taxon>Bacillota</taxon>
        <taxon>Clostridia</taxon>
        <taxon>Eubacteriales</taxon>
        <taxon>Fenollaria</taxon>
    </lineage>
</organism>
<evidence type="ECO:0000313" key="7">
    <source>
        <dbReference type="EMBL" id="UQK58849.1"/>
    </source>
</evidence>
<sequence length="471" mass="54165">MRKTECTTILVGKKASIDGTIIIARNEDYHDAINLKKFVVHEDKPNGSTYESDNTKVKVKLPKGAMRYTAIPSDDKNEPGQYAEAGFNELGVAVSSTESLYGNERVLALDPLVLDGIAEDAINDLVTPYAKSARDGIKFLGELIKKYGSAEGNGILFADKDEAWYMEIPTGHHWVAVRIPDDCYAVAPNHVCIEQIDFNDKENYMWSEGMEEFVKENNLNPDFEGFNFRKVFGTYRELDRVYNTPRAWYAHKLLSSCDLGPTCGDIPFIKKATRKISVEDCAKVLGSHYNETEFDPIGWQGTEQEKKRFRCISLSRTAHSHILQVYPDLDEKLRGVTWLSFGTTAFNPYVPFFNYVEDTPKEYRTVPEKMDIDNAYWLAKVFAYYAEEHYKLFNRDTHEFLQRMAIYGRQRVMEIQKGAKGLDDKKLMKYLTEENQKTATYFIEETKKQLQDYATRALFTSKLTFQMDKNL</sequence>
<gene>
    <name evidence="7" type="ORF">M1R53_06325</name>
</gene>
<dbReference type="PANTHER" id="PTHR12994">
    <property type="entry name" value="SECERNIN"/>
    <property type="match status" value="1"/>
</dbReference>
<keyword evidence="8" id="KW-1185">Reference proteome</keyword>
<comment type="catalytic activity">
    <reaction evidence="1">
        <text>an L-aminoacyl-L-amino acid + H2O = 2 an L-alpha-amino acid</text>
        <dbReference type="Rhea" id="RHEA:48940"/>
        <dbReference type="ChEBI" id="CHEBI:15377"/>
        <dbReference type="ChEBI" id="CHEBI:59869"/>
        <dbReference type="ChEBI" id="CHEBI:77460"/>
        <dbReference type="EC" id="3.4.13.19"/>
    </reaction>
</comment>
<dbReference type="GO" id="GO:0070004">
    <property type="term" value="F:cysteine-type exopeptidase activity"/>
    <property type="evidence" value="ECO:0007669"/>
    <property type="project" value="InterPro"/>
</dbReference>
<dbReference type="Gene3D" id="3.60.60.10">
    <property type="entry name" value="Penicillin V Acylase, Chain A"/>
    <property type="match status" value="1"/>
</dbReference>
<dbReference type="Proteomes" id="UP000831151">
    <property type="component" value="Chromosome"/>
</dbReference>
<dbReference type="NCBIfam" id="NF033678">
    <property type="entry name" value="C69_fam_dipept"/>
    <property type="match status" value="1"/>
</dbReference>
<reference evidence="7" key="1">
    <citation type="submission" date="2022-04" db="EMBL/GenBank/DDBJ databases">
        <title>Complete genome sequences of Ezakiella coagulans and Fenollaria massiliensis.</title>
        <authorList>
            <person name="France M.T."/>
            <person name="Clifford J."/>
            <person name="Narina S."/>
            <person name="Rutt L."/>
            <person name="Ravel J."/>
        </authorList>
    </citation>
    <scope>NUCLEOTIDE SEQUENCE</scope>
    <source>
        <strain evidence="7">C0061C2</strain>
    </source>
</reference>
<dbReference type="InterPro" id="IPR047804">
    <property type="entry name" value="C69_dipept_A-like"/>
</dbReference>
<dbReference type="AlphaFoldDB" id="A0A9E7DJ79"/>
<dbReference type="GO" id="GO:0016805">
    <property type="term" value="F:dipeptidase activity"/>
    <property type="evidence" value="ECO:0007669"/>
    <property type="project" value="UniProtKB-KW"/>
</dbReference>
<keyword evidence="4 6" id="KW-0378">Hydrolase</keyword>
<comment type="similarity">
    <text evidence="2 6">Belongs to the peptidase C69 family.</text>
</comment>